<evidence type="ECO:0000313" key="3">
    <source>
        <dbReference type="EMBL" id="BBU68279.1"/>
    </source>
</evidence>
<protein>
    <submittedName>
        <fullName evidence="3">Pteridine reductase</fullName>
    </submittedName>
</protein>
<organism evidence="3 4">
    <name type="scientific">Fluviibacter phosphoraccumulans</name>
    <dbReference type="NCBI Taxonomy" id="1751046"/>
    <lineage>
        <taxon>Bacteria</taxon>
        <taxon>Pseudomonadati</taxon>
        <taxon>Pseudomonadota</taxon>
        <taxon>Betaproteobacteria</taxon>
        <taxon>Rhodocyclales</taxon>
        <taxon>Fluviibacteraceae</taxon>
        <taxon>Fluviibacter</taxon>
    </lineage>
</organism>
<keyword evidence="4" id="KW-1185">Reference proteome</keyword>
<dbReference type="InterPro" id="IPR002347">
    <property type="entry name" value="SDR_fam"/>
</dbReference>
<proteinExistence type="inferred from homology"/>
<dbReference type="PANTHER" id="PTHR43639:SF1">
    <property type="entry name" value="SHORT-CHAIN DEHYDROGENASE_REDUCTASE FAMILY PROTEIN"/>
    <property type="match status" value="1"/>
</dbReference>
<comment type="similarity">
    <text evidence="1">Belongs to the short-chain dehydrogenases/reductases (SDR) family.</text>
</comment>
<sequence length="260" mass="27201">MPFAVTQTTDTLMTQAPVMLITGAARRVGAAIATALHASGARIALHARQSVAEAEGLAAQLNAVRADSAAVLTADLLDTSRITPLVADVVARFGRLDGLVCNASSFFPTPLGQIGEADWHDLVGSNFKAPLFLAQAAAPHLRAAGGCIINITDIHAERPLAGYPLYAAAKGALLTLTRALAIELAPDVRVNAVAPGPILWPEDGQFDVAERQAIVQHTLLKRAGTPEDIARTVRFLMLDAPYITGQVINVDGGRSAHLAT</sequence>
<dbReference type="EMBL" id="AP022345">
    <property type="protein sequence ID" value="BBU68279.1"/>
    <property type="molecule type" value="Genomic_DNA"/>
</dbReference>
<dbReference type="SUPFAM" id="SSF51735">
    <property type="entry name" value="NAD(P)-binding Rossmann-fold domains"/>
    <property type="match status" value="1"/>
</dbReference>
<dbReference type="AlphaFoldDB" id="A0A679IDC0"/>
<dbReference type="InterPro" id="IPR036291">
    <property type="entry name" value="NAD(P)-bd_dom_sf"/>
</dbReference>
<dbReference type="PROSITE" id="PS00061">
    <property type="entry name" value="ADH_SHORT"/>
    <property type="match status" value="1"/>
</dbReference>
<keyword evidence="2" id="KW-0560">Oxidoreductase</keyword>
<dbReference type="GO" id="GO:0016491">
    <property type="term" value="F:oxidoreductase activity"/>
    <property type="evidence" value="ECO:0007669"/>
    <property type="project" value="UniProtKB-KW"/>
</dbReference>
<evidence type="ECO:0000256" key="1">
    <source>
        <dbReference type="ARBA" id="ARBA00006484"/>
    </source>
</evidence>
<dbReference type="PRINTS" id="PR00081">
    <property type="entry name" value="GDHRDH"/>
</dbReference>
<name>A0A679IDC0_9RHOO</name>
<dbReference type="PRINTS" id="PR00080">
    <property type="entry name" value="SDRFAMILY"/>
</dbReference>
<dbReference type="Gene3D" id="3.40.50.720">
    <property type="entry name" value="NAD(P)-binding Rossmann-like Domain"/>
    <property type="match status" value="1"/>
</dbReference>
<dbReference type="PANTHER" id="PTHR43639">
    <property type="entry name" value="OXIDOREDUCTASE, SHORT-CHAIN DEHYDROGENASE/REDUCTASE FAMILY (AFU_ORTHOLOGUE AFUA_5G02870)"/>
    <property type="match status" value="1"/>
</dbReference>
<dbReference type="FunFam" id="3.40.50.720:FF:000084">
    <property type="entry name" value="Short-chain dehydrogenase reductase"/>
    <property type="match status" value="1"/>
</dbReference>
<dbReference type="Pfam" id="PF13561">
    <property type="entry name" value="adh_short_C2"/>
    <property type="match status" value="1"/>
</dbReference>
<evidence type="ECO:0000313" key="4">
    <source>
        <dbReference type="Proteomes" id="UP000463961"/>
    </source>
</evidence>
<reference evidence="4" key="1">
    <citation type="submission" date="2020-01" db="EMBL/GenBank/DDBJ databases">
        <title>Phosphoaccumulans saitamaens gen. nov., sp. nov., a polyphosphate accumulating bacterium isolated from surface river water.</title>
        <authorList>
            <person name="Watanabe K."/>
            <person name="Suda W."/>
        </authorList>
    </citation>
    <scope>NUCLEOTIDE SEQUENCE [LARGE SCALE GENOMIC DNA]</scope>
    <source>
        <strain evidence="4">ICHIAU1</strain>
    </source>
</reference>
<dbReference type="NCBIfam" id="NF006598">
    <property type="entry name" value="PRK09135.1"/>
    <property type="match status" value="1"/>
</dbReference>
<evidence type="ECO:0000256" key="2">
    <source>
        <dbReference type="ARBA" id="ARBA00023002"/>
    </source>
</evidence>
<dbReference type="InterPro" id="IPR020904">
    <property type="entry name" value="Sc_DH/Rdtase_CS"/>
</dbReference>
<gene>
    <name evidence="3" type="primary">ptr1</name>
    <name evidence="3" type="ORF">ICHIAU1_05620</name>
</gene>
<accession>A0A679IDC0</accession>
<dbReference type="Proteomes" id="UP000463961">
    <property type="component" value="Chromosome"/>
</dbReference>